<dbReference type="GO" id="GO:0120147">
    <property type="term" value="F:formylglycine-generating oxidase activity"/>
    <property type="evidence" value="ECO:0007669"/>
    <property type="project" value="TreeGrafter"/>
</dbReference>
<dbReference type="InterPro" id="IPR042095">
    <property type="entry name" value="SUMF_sf"/>
</dbReference>
<name>A0A9J6ZMV1_9BACT</name>
<reference evidence="2" key="1">
    <citation type="submission" date="2022-05" db="EMBL/GenBank/DDBJ databases">
        <authorList>
            <person name="Sun X."/>
        </authorList>
    </citation>
    <scope>NUCLEOTIDE SEQUENCE</scope>
    <source>
        <strain evidence="2">Ai-910</strain>
    </source>
</reference>
<evidence type="ECO:0000259" key="1">
    <source>
        <dbReference type="Pfam" id="PF03781"/>
    </source>
</evidence>
<dbReference type="InterPro" id="IPR051043">
    <property type="entry name" value="Sulfatase_Mod_Factor_Kinase"/>
</dbReference>
<reference evidence="2" key="2">
    <citation type="submission" date="2022-06" db="EMBL/GenBank/DDBJ databases">
        <title>Xiashengella guii gen. nov. sp. nov., a bacterium isolated form anaerobic digestion tank.</title>
        <authorList>
            <person name="Huang H."/>
        </authorList>
    </citation>
    <scope>NUCLEOTIDE SEQUENCE</scope>
    <source>
        <strain evidence="2">Ai-910</strain>
    </source>
</reference>
<dbReference type="InterPro" id="IPR005532">
    <property type="entry name" value="SUMF_dom"/>
</dbReference>
<dbReference type="PROSITE" id="PS51257">
    <property type="entry name" value="PROKAR_LIPOPROTEIN"/>
    <property type="match status" value="1"/>
</dbReference>
<gene>
    <name evidence="2" type="ORF">M9189_10095</name>
</gene>
<dbReference type="PANTHER" id="PTHR23150">
    <property type="entry name" value="SULFATASE MODIFYING FACTOR 1, 2"/>
    <property type="match status" value="1"/>
</dbReference>
<dbReference type="InterPro" id="IPR016187">
    <property type="entry name" value="CTDL_fold"/>
</dbReference>
<dbReference type="Gene3D" id="3.90.1580.10">
    <property type="entry name" value="paralog of FGE (formylglycine-generating enzyme)"/>
    <property type="match status" value="1"/>
</dbReference>
<accession>A0A9J6ZMV1</accession>
<evidence type="ECO:0000313" key="3">
    <source>
        <dbReference type="Proteomes" id="UP001056426"/>
    </source>
</evidence>
<protein>
    <submittedName>
        <fullName evidence="2">Formylglycine-generating enzyme family protein</fullName>
    </submittedName>
</protein>
<dbReference type="RefSeq" id="WP_250722906.1">
    <property type="nucleotide sequence ID" value="NZ_CP098400.1"/>
</dbReference>
<dbReference type="Proteomes" id="UP001056426">
    <property type="component" value="Chromosome"/>
</dbReference>
<dbReference type="Pfam" id="PF03781">
    <property type="entry name" value="FGE-sulfatase"/>
    <property type="match status" value="1"/>
</dbReference>
<evidence type="ECO:0000313" key="2">
    <source>
        <dbReference type="EMBL" id="URW79204.1"/>
    </source>
</evidence>
<organism evidence="2 3">
    <name type="scientific">Xiashengella succiniciproducens</name>
    <dbReference type="NCBI Taxonomy" id="2949635"/>
    <lineage>
        <taxon>Bacteria</taxon>
        <taxon>Pseudomonadati</taxon>
        <taxon>Bacteroidota</taxon>
        <taxon>Bacteroidia</taxon>
        <taxon>Marinilabiliales</taxon>
        <taxon>Marinilabiliaceae</taxon>
        <taxon>Xiashengella</taxon>
    </lineage>
</organism>
<sequence length="272" mass="31157">MRSAITHIGLFFVLVFSSCCSEIDKNMVLIKGDSFVPSYMDHAIELSDYYIGRHEVTQAEWTKVMGSNPSFFKGADLPVENVSWYDCVEYCNRRSLKEGLQPCYTIIKDQTDHVNFNEIDSVKWTVLFDTTANGYRLPTEAEWEFAASCAGRGYIFSGSDKVDEVAWYWRNSGKSFLEGDWSWSAIEENKGRTHRVGRKQSNSCGLYDMSGNVREWCWDWYEDKQLLQGYARVWRGGGWIGGEHACAVRYRGLFEASGMGPDQGFRLVRSAF</sequence>
<dbReference type="SUPFAM" id="SSF56436">
    <property type="entry name" value="C-type lectin-like"/>
    <property type="match status" value="1"/>
</dbReference>
<dbReference type="PANTHER" id="PTHR23150:SF19">
    <property type="entry name" value="FORMYLGLYCINE-GENERATING ENZYME"/>
    <property type="match status" value="1"/>
</dbReference>
<dbReference type="AlphaFoldDB" id="A0A9J6ZMV1"/>
<dbReference type="EMBL" id="CP098400">
    <property type="protein sequence ID" value="URW79204.1"/>
    <property type="molecule type" value="Genomic_DNA"/>
</dbReference>
<dbReference type="KEGG" id="alkq:M9189_10095"/>
<keyword evidence="3" id="KW-1185">Reference proteome</keyword>
<proteinExistence type="predicted"/>
<feature type="domain" description="Sulfatase-modifying factor enzyme-like" evidence="1">
    <location>
        <begin position="47"/>
        <end position="269"/>
    </location>
</feature>